<feature type="region of interest" description="Disordered" evidence="10">
    <location>
        <begin position="167"/>
        <end position="193"/>
    </location>
</feature>
<keyword evidence="3" id="KW-0809">Transit peptide</keyword>
<evidence type="ECO:0000256" key="4">
    <source>
        <dbReference type="ARBA" id="ARBA00022980"/>
    </source>
</evidence>
<proteinExistence type="inferred from homology"/>
<organism evidence="11 12">
    <name type="scientific">Equus asinus</name>
    <name type="common">Donkey</name>
    <name type="synonym">Equus africanus asinus</name>
    <dbReference type="NCBI Taxonomy" id="9793"/>
    <lineage>
        <taxon>Eukaryota</taxon>
        <taxon>Metazoa</taxon>
        <taxon>Chordata</taxon>
        <taxon>Craniata</taxon>
        <taxon>Vertebrata</taxon>
        <taxon>Euteleostomi</taxon>
        <taxon>Mammalia</taxon>
        <taxon>Eutheria</taxon>
        <taxon>Laurasiatheria</taxon>
        <taxon>Perissodactyla</taxon>
        <taxon>Equidae</taxon>
        <taxon>Equus</taxon>
    </lineage>
</organism>
<dbReference type="GO" id="GO:0005763">
    <property type="term" value="C:mitochondrial small ribosomal subunit"/>
    <property type="evidence" value="ECO:0007669"/>
    <property type="project" value="UniProtKB-ARBA"/>
</dbReference>
<gene>
    <name evidence="11" type="primary">MRPS18C</name>
</gene>
<keyword evidence="5" id="KW-0496">Mitochondrion</keyword>
<dbReference type="GO" id="GO:0005743">
    <property type="term" value="C:mitochondrial inner membrane"/>
    <property type="evidence" value="ECO:0007669"/>
    <property type="project" value="UniProtKB-ARBA"/>
</dbReference>
<evidence type="ECO:0000256" key="7">
    <source>
        <dbReference type="ARBA" id="ARBA00035264"/>
    </source>
</evidence>
<keyword evidence="4" id="KW-0689">Ribosomal protein</keyword>
<evidence type="ECO:0000256" key="10">
    <source>
        <dbReference type="SAM" id="MobiDB-lite"/>
    </source>
</evidence>
<keyword evidence="12" id="KW-1185">Reference proteome</keyword>
<comment type="subcellular location">
    <subcellularLocation>
        <location evidence="1">Mitochondrion</location>
    </subcellularLocation>
</comment>
<evidence type="ECO:0000256" key="3">
    <source>
        <dbReference type="ARBA" id="ARBA00022946"/>
    </source>
</evidence>
<dbReference type="PANTHER" id="PTHR13479">
    <property type="entry name" value="30S RIBOSOMAL PROTEIN S18"/>
    <property type="match status" value="1"/>
</dbReference>
<comment type="similarity">
    <text evidence="2">Belongs to the bacterial ribosomal protein bS18 family.</text>
</comment>
<protein>
    <recommendedName>
        <fullName evidence="7">Small ribosomal subunit protein bS18m</fullName>
    </recommendedName>
    <alternativeName>
        <fullName evidence="9">28S ribosomal protein S18-1, mitochondrial</fullName>
    </alternativeName>
    <alternativeName>
        <fullName evidence="8">28S ribosomal protein S18c, mitochondrial</fullName>
    </alternativeName>
</protein>
<feature type="compositionally biased region" description="Polar residues" evidence="10">
    <location>
        <begin position="1"/>
        <end position="10"/>
    </location>
</feature>
<feature type="region of interest" description="Disordered" evidence="10">
    <location>
        <begin position="1"/>
        <end position="27"/>
    </location>
</feature>
<dbReference type="FunFam" id="4.10.640.10:FF:000007">
    <property type="entry name" value="28S ribosomal protein S18c, mitochondrial"/>
    <property type="match status" value="1"/>
</dbReference>
<name>A0A9L0IZS4_EQUAS</name>
<sequence length="226" mass="25621">MESSGQQGKSTGRDLSGRFRKRKGREGRGTMAALVAVCSGLGRKKTPFVRATVCLTDPGTHAVLWRSCSQYKQITSNEDLPIPMENPYKEPLKKCILCGKRVDYKNVQLLSQFISPFTGCIYGRHITGLCGKKQKEITKAIKRAQIMEEHQRNVSTMWVFSGIKGEQPRTLHSSVPDNSWERQQGQGQVQLSRKPPFKDFGRKIQETRANPLSYREITDPFCLYSH</sequence>
<evidence type="ECO:0000313" key="12">
    <source>
        <dbReference type="Proteomes" id="UP000694387"/>
    </source>
</evidence>
<feature type="compositionally biased region" description="Polar residues" evidence="10">
    <location>
        <begin position="170"/>
        <end position="191"/>
    </location>
</feature>
<evidence type="ECO:0000256" key="2">
    <source>
        <dbReference type="ARBA" id="ARBA00005589"/>
    </source>
</evidence>
<reference evidence="11" key="2">
    <citation type="submission" date="2025-08" db="UniProtKB">
        <authorList>
            <consortium name="Ensembl"/>
        </authorList>
    </citation>
    <scope>IDENTIFICATION</scope>
</reference>
<evidence type="ECO:0000256" key="1">
    <source>
        <dbReference type="ARBA" id="ARBA00004173"/>
    </source>
</evidence>
<dbReference type="InterPro" id="IPR018275">
    <property type="entry name" value="Ribosomal_bS18_CS"/>
</dbReference>
<dbReference type="GO" id="GO:0032543">
    <property type="term" value="P:mitochondrial translation"/>
    <property type="evidence" value="ECO:0007669"/>
    <property type="project" value="TreeGrafter"/>
</dbReference>
<dbReference type="InterPro" id="IPR001648">
    <property type="entry name" value="Ribosomal_bS18"/>
</dbReference>
<dbReference type="PROSITE" id="PS00057">
    <property type="entry name" value="RIBOSOMAL_S18"/>
    <property type="match status" value="1"/>
</dbReference>
<dbReference type="SUPFAM" id="SSF46911">
    <property type="entry name" value="Ribosomal protein S18"/>
    <property type="match status" value="1"/>
</dbReference>
<evidence type="ECO:0000256" key="6">
    <source>
        <dbReference type="ARBA" id="ARBA00023274"/>
    </source>
</evidence>
<dbReference type="GeneTree" id="ENSGT00390000003791"/>
<dbReference type="GO" id="GO:0070181">
    <property type="term" value="F:small ribosomal subunit rRNA binding"/>
    <property type="evidence" value="ECO:0007669"/>
    <property type="project" value="TreeGrafter"/>
</dbReference>
<dbReference type="InterPro" id="IPR036870">
    <property type="entry name" value="Ribosomal_bS18_sf"/>
</dbReference>
<reference evidence="11" key="3">
    <citation type="submission" date="2025-09" db="UniProtKB">
        <authorList>
            <consortium name="Ensembl"/>
        </authorList>
    </citation>
    <scope>IDENTIFICATION</scope>
</reference>
<dbReference type="PANTHER" id="PTHR13479:SF40">
    <property type="entry name" value="SMALL RIBOSOMAL SUBUNIT PROTEIN BS18M"/>
    <property type="match status" value="1"/>
</dbReference>
<evidence type="ECO:0000313" key="11">
    <source>
        <dbReference type="Ensembl" id="ENSEASP00005046501.1"/>
    </source>
</evidence>
<keyword evidence="6" id="KW-0687">Ribonucleoprotein</keyword>
<dbReference type="NCBIfam" id="TIGR00165">
    <property type="entry name" value="S18"/>
    <property type="match status" value="1"/>
</dbReference>
<dbReference type="Proteomes" id="UP000694387">
    <property type="component" value="Chromosome 3"/>
</dbReference>
<evidence type="ECO:0000256" key="5">
    <source>
        <dbReference type="ARBA" id="ARBA00023128"/>
    </source>
</evidence>
<accession>A0A9L0IZS4</accession>
<dbReference type="Ensembl" id="ENSEAST00005079122.1">
    <property type="protein sequence ID" value="ENSEASP00005046501.1"/>
    <property type="gene ID" value="ENSEASG00005013234.2"/>
</dbReference>
<dbReference type="Gene3D" id="4.10.640.10">
    <property type="entry name" value="Ribosomal protein S18"/>
    <property type="match status" value="1"/>
</dbReference>
<dbReference type="GO" id="GO:0003735">
    <property type="term" value="F:structural constituent of ribosome"/>
    <property type="evidence" value="ECO:0007669"/>
    <property type="project" value="InterPro"/>
</dbReference>
<reference evidence="11 12" key="1">
    <citation type="journal article" date="2020" name="Nat. Commun.">
        <title>Donkey genomes provide new insights into domestication and selection for coat color.</title>
        <authorList>
            <person name="Wang"/>
            <person name="C."/>
            <person name="Li"/>
            <person name="H."/>
            <person name="Guo"/>
            <person name="Y."/>
            <person name="Huang"/>
            <person name="J."/>
            <person name="Sun"/>
            <person name="Y."/>
            <person name="Min"/>
            <person name="J."/>
            <person name="Wang"/>
            <person name="J."/>
            <person name="Fang"/>
            <person name="X."/>
            <person name="Zhao"/>
            <person name="Z."/>
            <person name="Wang"/>
            <person name="S."/>
            <person name="Zhang"/>
            <person name="Y."/>
            <person name="Liu"/>
            <person name="Q."/>
            <person name="Jiang"/>
            <person name="Q."/>
            <person name="Wang"/>
            <person name="X."/>
            <person name="Guo"/>
            <person name="Y."/>
            <person name="Yang"/>
            <person name="C."/>
            <person name="Wang"/>
            <person name="Y."/>
            <person name="Tian"/>
            <person name="F."/>
            <person name="Zhuang"/>
            <person name="G."/>
            <person name="Fan"/>
            <person name="Y."/>
            <person name="Gao"/>
            <person name="Q."/>
            <person name="Li"/>
            <person name="Y."/>
            <person name="Ju"/>
            <person name="Z."/>
            <person name="Li"/>
            <person name="J."/>
            <person name="Li"/>
            <person name="R."/>
            <person name="Hou"/>
            <person name="M."/>
            <person name="Yang"/>
            <person name="G."/>
            <person name="Liu"/>
            <person name="G."/>
            <person name="Liu"/>
            <person name="W."/>
            <person name="Guo"/>
            <person name="J."/>
            <person name="Pan"/>
            <person name="S."/>
            <person name="Fan"/>
            <person name="G."/>
            <person name="Zhang"/>
            <person name="W."/>
            <person name="Zhang"/>
            <person name="R."/>
            <person name="Yu"/>
            <person name="J."/>
            <person name="Zhang"/>
            <person name="X."/>
            <person name="Yin"/>
            <person name="Q."/>
            <person name="Ji"/>
            <person name="C."/>
            <person name="Jin"/>
            <person name="Y."/>
            <person name="Yue"/>
            <person name="G."/>
            <person name="Liu"/>
            <person name="M."/>
            <person name="Xu"/>
            <person name="J."/>
            <person name="Liu"/>
            <person name="S."/>
            <person name="Jordana"/>
            <person name="J."/>
            <person name="Noce"/>
            <person name="A."/>
            <person name="Amills"/>
            <person name="M."/>
            <person name="Wu"/>
            <person name="D.D."/>
            <person name="Li"/>
            <person name="S."/>
            <person name="Zhou"/>
            <person name="X. and Zhong"/>
            <person name="J."/>
        </authorList>
    </citation>
    <scope>NUCLEOTIDE SEQUENCE [LARGE SCALE GENOMIC DNA]</scope>
</reference>
<evidence type="ECO:0000256" key="8">
    <source>
        <dbReference type="ARBA" id="ARBA00076783"/>
    </source>
</evidence>
<evidence type="ECO:0000256" key="9">
    <source>
        <dbReference type="ARBA" id="ARBA00080084"/>
    </source>
</evidence>
<dbReference type="Pfam" id="PF01084">
    <property type="entry name" value="Ribosomal_S18"/>
    <property type="match status" value="1"/>
</dbReference>
<dbReference type="AlphaFoldDB" id="A0A9L0IZS4"/>